<protein>
    <submittedName>
        <fullName evidence="2">Uncharacterized protein</fullName>
    </submittedName>
</protein>
<dbReference type="EMBL" id="LAZR01019856">
    <property type="protein sequence ID" value="KKL90991.1"/>
    <property type="molecule type" value="Genomic_DNA"/>
</dbReference>
<proteinExistence type="predicted"/>
<evidence type="ECO:0000256" key="1">
    <source>
        <dbReference type="SAM" id="MobiDB-lite"/>
    </source>
</evidence>
<feature type="compositionally biased region" description="Basic and acidic residues" evidence="1">
    <location>
        <begin position="104"/>
        <end position="120"/>
    </location>
</feature>
<evidence type="ECO:0000313" key="2">
    <source>
        <dbReference type="EMBL" id="KKL90991.1"/>
    </source>
</evidence>
<feature type="compositionally biased region" description="Basic and acidic residues" evidence="1">
    <location>
        <begin position="63"/>
        <end position="78"/>
    </location>
</feature>
<gene>
    <name evidence="2" type="ORF">LCGC14_1899140</name>
</gene>
<name>A0A0F9GKH8_9ZZZZ</name>
<comment type="caution">
    <text evidence="2">The sequence shown here is derived from an EMBL/GenBank/DDBJ whole genome shotgun (WGS) entry which is preliminary data.</text>
</comment>
<dbReference type="AlphaFoldDB" id="A0A0F9GKH8"/>
<accession>A0A0F9GKH8</accession>
<sequence>MWADDIRALFAELQGQKNFTEDDWKTIDFTNRRAFPPTRQGYTAWQRAANALRVKVAGPAAGGKDEESSSGLDADRQKAGGGRKQPNPASAGAAMTDIGKAAAKAKEGKLPGKEFMDIVRRNTSPGILK</sequence>
<feature type="region of interest" description="Disordered" evidence="1">
    <location>
        <begin position="56"/>
        <end position="129"/>
    </location>
</feature>
<organism evidence="2">
    <name type="scientific">marine sediment metagenome</name>
    <dbReference type="NCBI Taxonomy" id="412755"/>
    <lineage>
        <taxon>unclassified sequences</taxon>
        <taxon>metagenomes</taxon>
        <taxon>ecological metagenomes</taxon>
    </lineage>
</organism>
<reference evidence="2" key="1">
    <citation type="journal article" date="2015" name="Nature">
        <title>Complex archaea that bridge the gap between prokaryotes and eukaryotes.</title>
        <authorList>
            <person name="Spang A."/>
            <person name="Saw J.H."/>
            <person name="Jorgensen S.L."/>
            <person name="Zaremba-Niedzwiedzka K."/>
            <person name="Martijn J."/>
            <person name="Lind A.E."/>
            <person name="van Eijk R."/>
            <person name="Schleper C."/>
            <person name="Guy L."/>
            <person name="Ettema T.J."/>
        </authorList>
    </citation>
    <scope>NUCLEOTIDE SEQUENCE</scope>
</reference>